<reference evidence="1 2" key="1">
    <citation type="journal article" date="2010" name="Nature">
        <title>Perigord black truffle genome uncovers evolutionary origins and mechanisms of symbiosis.</title>
        <authorList>
            <person name="Martin F."/>
            <person name="Kohler A."/>
            <person name="Murat C."/>
            <person name="Balestrini R."/>
            <person name="Coutinho P.M."/>
            <person name="Jaillon O."/>
            <person name="Montanini B."/>
            <person name="Morin E."/>
            <person name="Noel B."/>
            <person name="Percudani R."/>
            <person name="Porcel B."/>
            <person name="Rubini A."/>
            <person name="Amicucci A."/>
            <person name="Amselem J."/>
            <person name="Anthouard V."/>
            <person name="Arcioni S."/>
            <person name="Artiguenave F."/>
            <person name="Aury J.M."/>
            <person name="Ballario P."/>
            <person name="Bolchi A."/>
            <person name="Brenna A."/>
            <person name="Brun A."/>
            <person name="Buee M."/>
            <person name="Cantarel B."/>
            <person name="Chevalier G."/>
            <person name="Couloux A."/>
            <person name="Da Silva C."/>
            <person name="Denoeud F."/>
            <person name="Duplessis S."/>
            <person name="Ghignone S."/>
            <person name="Hilselberger B."/>
            <person name="Iotti M."/>
            <person name="Marcais B."/>
            <person name="Mello A."/>
            <person name="Miranda M."/>
            <person name="Pacioni G."/>
            <person name="Quesneville H."/>
            <person name="Riccioni C."/>
            <person name="Ruotolo R."/>
            <person name="Splivallo R."/>
            <person name="Stocchi V."/>
            <person name="Tisserant E."/>
            <person name="Viscomi A.R."/>
            <person name="Zambonelli A."/>
            <person name="Zampieri E."/>
            <person name="Henrissat B."/>
            <person name="Lebrun M.H."/>
            <person name="Paolocci F."/>
            <person name="Bonfante P."/>
            <person name="Ottonello S."/>
            <person name="Wincker P."/>
        </authorList>
    </citation>
    <scope>NUCLEOTIDE SEQUENCE [LARGE SCALE GENOMIC DNA]</scope>
    <source>
        <strain evidence="1 2">Mel28</strain>
    </source>
</reference>
<protein>
    <submittedName>
        <fullName evidence="1">(Perigord truffle) hypothetical protein</fullName>
    </submittedName>
</protein>
<evidence type="ECO:0000313" key="2">
    <source>
        <dbReference type="Proteomes" id="UP000006911"/>
    </source>
</evidence>
<dbReference type="EMBL" id="FN430194">
    <property type="protein sequence ID" value="CAZ83051.1"/>
    <property type="molecule type" value="Genomic_DNA"/>
</dbReference>
<accession>D5GEV8</accession>
<dbReference type="GeneID" id="9188589"/>
<proteinExistence type="predicted"/>
<dbReference type="HOGENOM" id="CLU_2392087_0_0_1"/>
<evidence type="ECO:0000313" key="1">
    <source>
        <dbReference type="EMBL" id="CAZ83051.1"/>
    </source>
</evidence>
<dbReference type="KEGG" id="tml:GSTUM_00001412001"/>
<name>D5GEV8_TUBMM</name>
<gene>
    <name evidence="1" type="ORF">GSTUM_00001412001</name>
</gene>
<dbReference type="Proteomes" id="UP000006911">
    <property type="component" value="Unassembled WGS sequence"/>
</dbReference>
<dbReference type="AlphaFoldDB" id="D5GEV8"/>
<feature type="non-terminal residue" evidence="1">
    <location>
        <position position="94"/>
    </location>
</feature>
<dbReference type="RefSeq" id="XP_002838860.1">
    <property type="nucleotide sequence ID" value="XM_002838814.1"/>
</dbReference>
<dbReference type="InParanoid" id="D5GEV8"/>
<organism evidence="1 2">
    <name type="scientific">Tuber melanosporum (strain Mel28)</name>
    <name type="common">Perigord black truffle</name>
    <dbReference type="NCBI Taxonomy" id="656061"/>
    <lineage>
        <taxon>Eukaryota</taxon>
        <taxon>Fungi</taxon>
        <taxon>Dikarya</taxon>
        <taxon>Ascomycota</taxon>
        <taxon>Pezizomycotina</taxon>
        <taxon>Pezizomycetes</taxon>
        <taxon>Pezizales</taxon>
        <taxon>Tuberaceae</taxon>
        <taxon>Tuber</taxon>
    </lineage>
</organism>
<sequence>MQLDRRSHVQILPLPHAEALSATNHNKNIDVFPGSAPHWTQGTCGYCNGKGKPTRSIHWSRLRANSYRYCICSLMLCYVRCTVAYPSTNTRNVE</sequence>
<keyword evidence="2" id="KW-1185">Reference proteome</keyword>